<dbReference type="InterPro" id="IPR001623">
    <property type="entry name" value="DnaJ_domain"/>
</dbReference>
<evidence type="ECO:0000313" key="2">
    <source>
        <dbReference type="EMBL" id="JAG99062.1"/>
    </source>
</evidence>
<dbReference type="Gene3D" id="1.10.287.110">
    <property type="entry name" value="DnaJ domain"/>
    <property type="match status" value="1"/>
</dbReference>
<dbReference type="SMART" id="SM00271">
    <property type="entry name" value="DnaJ"/>
    <property type="match status" value="1"/>
</dbReference>
<dbReference type="Gene3D" id="3.30.70.20">
    <property type="match status" value="1"/>
</dbReference>
<dbReference type="Pfam" id="PF00226">
    <property type="entry name" value="DnaJ"/>
    <property type="match status" value="1"/>
</dbReference>
<dbReference type="CDD" id="cd06257">
    <property type="entry name" value="DnaJ"/>
    <property type="match status" value="1"/>
</dbReference>
<proteinExistence type="predicted"/>
<name>A0A0D6R5E8_ARACU</name>
<dbReference type="PROSITE" id="PS50076">
    <property type="entry name" value="DNAJ_2"/>
    <property type="match status" value="1"/>
</dbReference>
<dbReference type="InterPro" id="IPR036869">
    <property type="entry name" value="J_dom_sf"/>
</dbReference>
<evidence type="ECO:0000259" key="1">
    <source>
        <dbReference type="PROSITE" id="PS50076"/>
    </source>
</evidence>
<reference evidence="2" key="1">
    <citation type="submission" date="2015-03" db="EMBL/GenBank/DDBJ databases">
        <title>A transcriptome of Araucaria cunninghamii, an australian fine timber species.</title>
        <authorList>
            <person name="Jing Yi C.J.Y."/>
            <person name="Yin San L.Y.S."/>
            <person name="Abdul Karim S.S."/>
            <person name="Wan Azmi N.N."/>
            <person name="Hercus R.R."/>
            <person name="Croft L.L."/>
        </authorList>
    </citation>
    <scope>NUCLEOTIDE SEQUENCE</scope>
    <source>
        <strain evidence="2">MI0301</strain>
        <tissue evidence="2">Leaf</tissue>
    </source>
</reference>
<dbReference type="AlphaFoldDB" id="A0A0D6R5E8"/>
<accession>A0A0D6R5E8</accession>
<sequence>MDTLQFHFLRHSSHISKFPKTSTFPCRIMSTALSILGPNGNQPTNSRRSAGRAHCINKKKNEEIGSEEWLAKASPMEVLGLQDEDSLTLTEDDIKAAFRAKVKEFHPDVYKGSRNASSIVQHVIQAYEILMNHISQGGYVQRKSSDPFEEPECEALDIFVNELLCIGKGCLDSCVKRAPHAFSYASDTGCARAITQGQGDNYQVQLAVGQCPRNCIYYITPAQRVILEELLARALERAYYSTEASMLESLIAQANFENNRYQGSTKRNSKHSTKWVDWF</sequence>
<dbReference type="Pfam" id="PF13370">
    <property type="entry name" value="Fer4_13"/>
    <property type="match status" value="1"/>
</dbReference>
<organism evidence="2">
    <name type="scientific">Araucaria cunninghamii</name>
    <name type="common">Hoop pine</name>
    <name type="synonym">Moreton Bay pine</name>
    <dbReference type="NCBI Taxonomy" id="56994"/>
    <lineage>
        <taxon>Eukaryota</taxon>
        <taxon>Viridiplantae</taxon>
        <taxon>Streptophyta</taxon>
        <taxon>Embryophyta</taxon>
        <taxon>Tracheophyta</taxon>
        <taxon>Spermatophyta</taxon>
        <taxon>Pinopsida</taxon>
        <taxon>Pinidae</taxon>
        <taxon>Conifers II</taxon>
        <taxon>Araucariales</taxon>
        <taxon>Araucariaceae</taxon>
        <taxon>Araucaria</taxon>
    </lineage>
</organism>
<dbReference type="EMBL" id="GCKF01010008">
    <property type="protein sequence ID" value="JAG99062.1"/>
    <property type="molecule type" value="Transcribed_RNA"/>
</dbReference>
<dbReference type="SUPFAM" id="SSF46565">
    <property type="entry name" value="Chaperone J-domain"/>
    <property type="match status" value="1"/>
</dbReference>
<dbReference type="PANTHER" id="PTHR44579:SF4">
    <property type="entry name" value="J DOMAIN-CONTAINING PROTEIN"/>
    <property type="match status" value="1"/>
</dbReference>
<feature type="domain" description="J" evidence="1">
    <location>
        <begin position="74"/>
        <end position="149"/>
    </location>
</feature>
<dbReference type="PANTHER" id="PTHR44579">
    <property type="entry name" value="OS01G0730500 PROTEIN"/>
    <property type="match status" value="1"/>
</dbReference>
<protein>
    <recommendedName>
        <fullName evidence="1">J domain-containing protein</fullName>
    </recommendedName>
</protein>